<dbReference type="GO" id="GO:0005615">
    <property type="term" value="C:extracellular space"/>
    <property type="evidence" value="ECO:0007669"/>
    <property type="project" value="TreeGrafter"/>
</dbReference>
<dbReference type="AlphaFoldDB" id="A0A858ZSL5"/>
<dbReference type="SUPFAM" id="SSF53187">
    <property type="entry name" value="Zn-dependent exopeptidases"/>
    <property type="match status" value="1"/>
</dbReference>
<evidence type="ECO:0000256" key="1">
    <source>
        <dbReference type="ARBA" id="ARBA00001947"/>
    </source>
</evidence>
<dbReference type="GO" id="GO:0004181">
    <property type="term" value="F:metallocarboxypeptidase activity"/>
    <property type="evidence" value="ECO:0007669"/>
    <property type="project" value="InterPro"/>
</dbReference>
<feature type="domain" description="Peptidase M14" evidence="9">
    <location>
        <begin position="133"/>
        <end position="414"/>
    </location>
</feature>
<dbReference type="PROSITE" id="PS52035">
    <property type="entry name" value="PEPTIDASE_M14"/>
    <property type="match status" value="1"/>
</dbReference>
<evidence type="ECO:0000259" key="9">
    <source>
        <dbReference type="PROSITE" id="PS52035"/>
    </source>
</evidence>
<evidence type="ECO:0000256" key="3">
    <source>
        <dbReference type="ARBA" id="ARBA00022670"/>
    </source>
</evidence>
<keyword evidence="5" id="KW-0862">Zinc</keyword>
<gene>
    <name evidence="10" type="ORF">HF896_07585</name>
</gene>
<feature type="compositionally biased region" description="Low complexity" evidence="8">
    <location>
        <begin position="53"/>
        <end position="68"/>
    </location>
</feature>
<evidence type="ECO:0000313" key="11">
    <source>
        <dbReference type="Proteomes" id="UP000500755"/>
    </source>
</evidence>
<dbReference type="Gene3D" id="3.40.630.10">
    <property type="entry name" value="Zn peptidases"/>
    <property type="match status" value="1"/>
</dbReference>
<keyword evidence="6" id="KW-0482">Metalloprotease</keyword>
<dbReference type="InterPro" id="IPR000834">
    <property type="entry name" value="Peptidase_M14"/>
</dbReference>
<feature type="active site" description="Proton donor/acceptor" evidence="7">
    <location>
        <position position="385"/>
    </location>
</feature>
<dbReference type="RefSeq" id="WP_013518321.1">
    <property type="nucleotide sequence ID" value="NZ_CP051298.1"/>
</dbReference>
<evidence type="ECO:0000256" key="4">
    <source>
        <dbReference type="ARBA" id="ARBA00022801"/>
    </source>
</evidence>
<evidence type="ECO:0000256" key="5">
    <source>
        <dbReference type="ARBA" id="ARBA00022833"/>
    </source>
</evidence>
<proteinExistence type="inferred from homology"/>
<evidence type="ECO:0000256" key="7">
    <source>
        <dbReference type="PROSITE-ProRule" id="PRU01379"/>
    </source>
</evidence>
<name>A0A858ZSL5_9BURK</name>
<protein>
    <submittedName>
        <fullName evidence="10">Peptidase M14</fullName>
    </submittedName>
</protein>
<evidence type="ECO:0000256" key="8">
    <source>
        <dbReference type="SAM" id="MobiDB-lite"/>
    </source>
</evidence>
<sequence length="616" mass="66405">MMTPKAPHHSTAWQPATALQSTSARALRQGWALVVAAVLSACSSTPLPPWTTQPPSAAQPPAAAQARRPVPPPLGTAPRGEVPAAPVTITPIGPNASEPSAAAQLPYGEAVAARFPDPSVRYETPGLAEGRRAFTTNAELTQWLRDLAAAQHGATRMQMLDLGLSQRGTPIHALVLTRAAGTDAMALEAGRRPTVLLIGQQHGDEPAGSEALLVVARELAQGLLEPMLDRINVIVVPRANPDGADAGTRVTASGADMNRDHLLLQTPEAQALARLVRNYRPMAIIDAHEYTVAGRFLEKFHAIQRYDVLLQHATTANLPEFMTKAALEWYRTPMVKALGAENLTQEWYYTTSTRPDDLRISMGGTQPDTGRNVNGLKNAVSMLLETRGVGIGRTHIQRRVHSHVTAITSALRSTVERANDLEQVRSYEARDISAQACRGDIVVEAGPTPTQRELVMLDPDTGADRTLRVDWNSSLELVTLKKRPRPCGYWLAGGASEAVERLKLLGLQVMRVAEPGSILADTYQETGRTTAQRQDVRGTVAGGQGIIRVQVTPTRSAIDVPAESYYVPLNQPLANLAVAALEPDTQNSYFANRLIPNLGDTARVMAPPSLVFEDTD</sequence>
<organism evidence="10 11">
    <name type="scientific">Alicycliphilus denitrificans</name>
    <dbReference type="NCBI Taxonomy" id="179636"/>
    <lineage>
        <taxon>Bacteria</taxon>
        <taxon>Pseudomonadati</taxon>
        <taxon>Pseudomonadota</taxon>
        <taxon>Betaproteobacteria</taxon>
        <taxon>Burkholderiales</taxon>
        <taxon>Comamonadaceae</taxon>
        <taxon>Alicycliphilus</taxon>
    </lineage>
</organism>
<dbReference type="Pfam" id="PF00246">
    <property type="entry name" value="Peptidase_M14"/>
    <property type="match status" value="1"/>
</dbReference>
<evidence type="ECO:0000313" key="10">
    <source>
        <dbReference type="EMBL" id="QKD43481.1"/>
    </source>
</evidence>
<accession>A0A858ZSL5</accession>
<keyword evidence="3" id="KW-0645">Protease</keyword>
<dbReference type="EMBL" id="CP051298">
    <property type="protein sequence ID" value="QKD43481.1"/>
    <property type="molecule type" value="Genomic_DNA"/>
</dbReference>
<comment type="similarity">
    <text evidence="2 7">Belongs to the peptidase M14 family.</text>
</comment>
<feature type="region of interest" description="Disordered" evidence="8">
    <location>
        <begin position="49"/>
        <end position="80"/>
    </location>
</feature>
<evidence type="ECO:0000256" key="2">
    <source>
        <dbReference type="ARBA" id="ARBA00005988"/>
    </source>
</evidence>
<dbReference type="GO" id="GO:0008270">
    <property type="term" value="F:zinc ion binding"/>
    <property type="evidence" value="ECO:0007669"/>
    <property type="project" value="InterPro"/>
</dbReference>
<dbReference type="PANTHER" id="PTHR11705:SF143">
    <property type="entry name" value="SLL0236 PROTEIN"/>
    <property type="match status" value="1"/>
</dbReference>
<reference evidence="10 11" key="1">
    <citation type="submission" date="2020-05" db="EMBL/GenBank/DDBJ databases">
        <title>Complete genome sequence of Alicycliphilus denitrificans DP3.</title>
        <authorList>
            <person name="Chen X."/>
        </authorList>
    </citation>
    <scope>NUCLEOTIDE SEQUENCE [LARGE SCALE GENOMIC DNA]</scope>
    <source>
        <strain evidence="10 11">DP3</strain>
    </source>
</reference>
<comment type="cofactor">
    <cofactor evidence="1">
        <name>Zn(2+)</name>
        <dbReference type="ChEBI" id="CHEBI:29105"/>
    </cofactor>
</comment>
<evidence type="ECO:0000256" key="6">
    <source>
        <dbReference type="ARBA" id="ARBA00023049"/>
    </source>
</evidence>
<dbReference type="GO" id="GO:0006508">
    <property type="term" value="P:proteolysis"/>
    <property type="evidence" value="ECO:0007669"/>
    <property type="project" value="UniProtKB-KW"/>
</dbReference>
<dbReference type="PANTHER" id="PTHR11705">
    <property type="entry name" value="PROTEASE FAMILY M14 CARBOXYPEPTIDASE A,B"/>
    <property type="match status" value="1"/>
</dbReference>
<keyword evidence="4" id="KW-0378">Hydrolase</keyword>
<dbReference type="SMART" id="SM00631">
    <property type="entry name" value="Zn_pept"/>
    <property type="match status" value="1"/>
</dbReference>
<dbReference type="Proteomes" id="UP000500755">
    <property type="component" value="Chromosome"/>
</dbReference>
<dbReference type="CDD" id="cd06242">
    <property type="entry name" value="M14-like"/>
    <property type="match status" value="1"/>
</dbReference>